<feature type="transmembrane region" description="Helical" evidence="2">
    <location>
        <begin position="139"/>
        <end position="165"/>
    </location>
</feature>
<reference evidence="3 4" key="1">
    <citation type="submission" date="2014-03" db="EMBL/GenBank/DDBJ databases">
        <title>Genomics of Bifidobacteria.</title>
        <authorList>
            <person name="Ventura M."/>
            <person name="Milani C."/>
            <person name="Lugli G.A."/>
        </authorList>
    </citation>
    <scope>NUCLEOTIDE SEQUENCE [LARGE SCALE GENOMIC DNA]</scope>
    <source>
        <strain evidence="3 4">LMG 21775</strain>
    </source>
</reference>
<feature type="transmembrane region" description="Helical" evidence="2">
    <location>
        <begin position="286"/>
        <end position="308"/>
    </location>
</feature>
<sequence length="314" mass="33052">MSSTNSAQTQRSQGHGYNTGRRMSSRRIHLSFPGSVHAEIVKVLSLRSSYILLVINTVLIPLGTALAAWSIKTLNSMGEDGKTLSRPRALDAADLWMSVGAFVSTAVLAVGILAILSLTSEFANSSIQASLTANPRRAMFMGAKTVAVSAFTAASTLIGMLLAWGTAHMVLAGTTITPLSDAHRFAPWVVIIGAPIASVLIAIMAIGIGGICRSTVGAVFAFIGVMMIVPQLLSVAALFGNGFRWLNVVTAVLPNSLMDGFLGADLNTGMLASTTSATSSSFDPNWWQSALLLALWSLVVYLIGTVLVKRRDIA</sequence>
<dbReference type="Proteomes" id="UP000029050">
    <property type="component" value="Unassembled WGS sequence"/>
</dbReference>
<dbReference type="EMBL" id="JGZI01000009">
    <property type="protein sequence ID" value="KFI82006.1"/>
    <property type="molecule type" value="Genomic_DNA"/>
</dbReference>
<dbReference type="OrthoDB" id="3231291at2"/>
<dbReference type="PANTHER" id="PTHR37305:SF1">
    <property type="entry name" value="MEMBRANE PROTEIN"/>
    <property type="match status" value="1"/>
</dbReference>
<feature type="compositionally biased region" description="Polar residues" evidence="1">
    <location>
        <begin position="1"/>
        <end position="16"/>
    </location>
</feature>
<comment type="caution">
    <text evidence="3">The sequence shown here is derived from an EMBL/GenBank/DDBJ whole genome shotgun (WGS) entry which is preliminary data.</text>
</comment>
<name>A0A087CFF6_9BIFI</name>
<dbReference type="RefSeq" id="WP_033494590.1">
    <property type="nucleotide sequence ID" value="NZ_JGZI01000009.1"/>
</dbReference>
<keyword evidence="4" id="KW-1185">Reference proteome</keyword>
<feature type="region of interest" description="Disordered" evidence="1">
    <location>
        <begin position="1"/>
        <end position="21"/>
    </location>
</feature>
<feature type="transmembrane region" description="Helical" evidence="2">
    <location>
        <begin position="50"/>
        <end position="71"/>
    </location>
</feature>
<feature type="transmembrane region" description="Helical" evidence="2">
    <location>
        <begin position="218"/>
        <end position="239"/>
    </location>
</feature>
<feature type="transmembrane region" description="Helical" evidence="2">
    <location>
        <begin position="95"/>
        <end position="118"/>
    </location>
</feature>
<evidence type="ECO:0000313" key="4">
    <source>
        <dbReference type="Proteomes" id="UP000029050"/>
    </source>
</evidence>
<feature type="transmembrane region" description="Helical" evidence="2">
    <location>
        <begin position="185"/>
        <end position="206"/>
    </location>
</feature>
<dbReference type="eggNOG" id="ENOG5033CDT">
    <property type="taxonomic scope" value="Bacteria"/>
</dbReference>
<accession>A0A087CFF6</accession>
<dbReference type="PANTHER" id="PTHR37305">
    <property type="entry name" value="INTEGRAL MEMBRANE PROTEIN-RELATED"/>
    <property type="match status" value="1"/>
</dbReference>
<evidence type="ECO:0000313" key="3">
    <source>
        <dbReference type="EMBL" id="KFI82006.1"/>
    </source>
</evidence>
<evidence type="ECO:0000256" key="2">
    <source>
        <dbReference type="SAM" id="Phobius"/>
    </source>
</evidence>
<proteinExistence type="predicted"/>
<keyword evidence="2" id="KW-0472">Membrane</keyword>
<keyword evidence="2" id="KW-0812">Transmembrane</keyword>
<dbReference type="AlphaFoldDB" id="A0A087CFF6"/>
<dbReference type="GeneID" id="98300059"/>
<gene>
    <name evidence="3" type="ORF">BPSY_0854</name>
</gene>
<protein>
    <submittedName>
        <fullName evidence="3">Permease protein of ABC transporter system</fullName>
    </submittedName>
</protein>
<keyword evidence="2" id="KW-1133">Transmembrane helix</keyword>
<dbReference type="STRING" id="218140.BPSY_0854"/>
<evidence type="ECO:0000256" key="1">
    <source>
        <dbReference type="SAM" id="MobiDB-lite"/>
    </source>
</evidence>
<organism evidence="3 4">
    <name type="scientific">Bifidobacterium psychraerophilum</name>
    <dbReference type="NCBI Taxonomy" id="218140"/>
    <lineage>
        <taxon>Bacteria</taxon>
        <taxon>Bacillati</taxon>
        <taxon>Actinomycetota</taxon>
        <taxon>Actinomycetes</taxon>
        <taxon>Bifidobacteriales</taxon>
        <taxon>Bifidobacteriaceae</taxon>
        <taxon>Bifidobacterium</taxon>
    </lineage>
</organism>